<comment type="caution">
    <text evidence="1">The sequence shown here is derived from an EMBL/GenBank/DDBJ whole genome shotgun (WGS) entry which is preliminary data.</text>
</comment>
<dbReference type="AlphaFoldDB" id="A0A3M7T985"/>
<gene>
    <name evidence="1" type="ORF">BpHYR1_002112</name>
</gene>
<dbReference type="Proteomes" id="UP000276133">
    <property type="component" value="Unassembled WGS sequence"/>
</dbReference>
<reference evidence="1 2" key="1">
    <citation type="journal article" date="2018" name="Sci. Rep.">
        <title>Genomic signatures of local adaptation to the degree of environmental predictability in rotifers.</title>
        <authorList>
            <person name="Franch-Gras L."/>
            <person name="Hahn C."/>
            <person name="Garcia-Roger E.M."/>
            <person name="Carmona M.J."/>
            <person name="Serra M."/>
            <person name="Gomez A."/>
        </authorList>
    </citation>
    <scope>NUCLEOTIDE SEQUENCE [LARGE SCALE GENOMIC DNA]</scope>
    <source>
        <strain evidence="1">HYR1</strain>
    </source>
</reference>
<protein>
    <submittedName>
        <fullName evidence="1">Uncharacterized protein</fullName>
    </submittedName>
</protein>
<proteinExistence type="predicted"/>
<sequence>MGGRRRVLTLQQAKQKVVALTPLVTMLHLVSQLGVHFGLEQTCRVHVQAVQVVVVVALGKIKVELELNISGLRVVGTGRELDQLVRVEKRAFLGFSSHGSVLVHWLLTIVWIVRVCQLHAIHVCNVHVTHRE</sequence>
<organism evidence="1 2">
    <name type="scientific">Brachionus plicatilis</name>
    <name type="common">Marine rotifer</name>
    <name type="synonym">Brachionus muelleri</name>
    <dbReference type="NCBI Taxonomy" id="10195"/>
    <lineage>
        <taxon>Eukaryota</taxon>
        <taxon>Metazoa</taxon>
        <taxon>Spiralia</taxon>
        <taxon>Gnathifera</taxon>
        <taxon>Rotifera</taxon>
        <taxon>Eurotatoria</taxon>
        <taxon>Monogononta</taxon>
        <taxon>Pseudotrocha</taxon>
        <taxon>Ploima</taxon>
        <taxon>Brachionidae</taxon>
        <taxon>Brachionus</taxon>
    </lineage>
</organism>
<dbReference type="EMBL" id="REGN01000100">
    <property type="protein sequence ID" value="RNA44467.1"/>
    <property type="molecule type" value="Genomic_DNA"/>
</dbReference>
<name>A0A3M7T985_BRAPC</name>
<accession>A0A3M7T985</accession>
<evidence type="ECO:0000313" key="2">
    <source>
        <dbReference type="Proteomes" id="UP000276133"/>
    </source>
</evidence>
<keyword evidence="2" id="KW-1185">Reference proteome</keyword>
<evidence type="ECO:0000313" key="1">
    <source>
        <dbReference type="EMBL" id="RNA44467.1"/>
    </source>
</evidence>